<feature type="region of interest" description="Disordered" evidence="1">
    <location>
        <begin position="251"/>
        <end position="313"/>
    </location>
</feature>
<feature type="compositionally biased region" description="Basic residues" evidence="1">
    <location>
        <begin position="152"/>
        <end position="161"/>
    </location>
</feature>
<feature type="non-terminal residue" evidence="2">
    <location>
        <position position="1"/>
    </location>
</feature>
<evidence type="ECO:0000256" key="1">
    <source>
        <dbReference type="SAM" id="MobiDB-lite"/>
    </source>
</evidence>
<feature type="compositionally biased region" description="Basic residues" evidence="1">
    <location>
        <begin position="130"/>
        <end position="140"/>
    </location>
</feature>
<dbReference type="PROSITE" id="PS01287">
    <property type="entry name" value="RTC"/>
    <property type="match status" value="1"/>
</dbReference>
<feature type="compositionally biased region" description="Basic residues" evidence="1">
    <location>
        <begin position="30"/>
        <end position="42"/>
    </location>
</feature>
<feature type="compositionally biased region" description="Basic and acidic residues" evidence="1">
    <location>
        <begin position="55"/>
        <end position="71"/>
    </location>
</feature>
<feature type="compositionally biased region" description="Basic residues" evidence="1">
    <location>
        <begin position="302"/>
        <end position="313"/>
    </location>
</feature>
<dbReference type="AlphaFoldDB" id="A0A6J4HVA3"/>
<dbReference type="InterPro" id="IPR020719">
    <property type="entry name" value="RNA3'_term_phos_cycl-like_CS"/>
</dbReference>
<sequence length="313" mass="33211">AQTVLGGRARGRPDLGRRRARRGADPTRHPVPRRRGQRHHRAHDPAGAGGGTRRLRPDPQRGRGGRHDGRDGGGAGQARRRDPAADLDVAHSNPAELPAERPLPRGELRAGLLGRRRAGGADDAANHGPPHGRGRGRPRAGRAGPRPLRLWRDRRPRPRRHDRADARGGHRAEPHPVPRFRRLGHGHAAGQRADAHRGGQPGASVRAAPHRGVRGEADAAISGRAHHARAGARFGFPALDRALRARRHAGGDVGAAGRGLRAGPPHALRGRGDGARGAPDPLPGPAGIRGLHPRGGGEVQSHHRSRRHAPSGL</sequence>
<accession>A0A6J4HVA3</accession>
<gene>
    <name evidence="2" type="ORF">AVDCRST_MAG04-1261</name>
</gene>
<feature type="compositionally biased region" description="Basic and acidic residues" evidence="1">
    <location>
        <begin position="98"/>
        <end position="108"/>
    </location>
</feature>
<dbReference type="EMBL" id="CADCTL010000089">
    <property type="protein sequence ID" value="CAA9233722.1"/>
    <property type="molecule type" value="Genomic_DNA"/>
</dbReference>
<feature type="compositionally biased region" description="Basic and acidic residues" evidence="1">
    <location>
        <begin position="162"/>
        <end position="176"/>
    </location>
</feature>
<protein>
    <submittedName>
        <fullName evidence="2">Uncharacterized protein</fullName>
    </submittedName>
</protein>
<reference evidence="2" key="1">
    <citation type="submission" date="2020-02" db="EMBL/GenBank/DDBJ databases">
        <authorList>
            <person name="Meier V. D."/>
        </authorList>
    </citation>
    <scope>NUCLEOTIDE SEQUENCE</scope>
    <source>
        <strain evidence="2">AVDCRST_MAG04</strain>
    </source>
</reference>
<evidence type="ECO:0000313" key="2">
    <source>
        <dbReference type="EMBL" id="CAA9233722.1"/>
    </source>
</evidence>
<name>A0A6J4HVA3_9PROT</name>
<feature type="compositionally biased region" description="Basic and acidic residues" evidence="1">
    <location>
        <begin position="11"/>
        <end position="28"/>
    </location>
</feature>
<proteinExistence type="predicted"/>
<feature type="region of interest" description="Disordered" evidence="1">
    <location>
        <begin position="1"/>
        <end position="212"/>
    </location>
</feature>
<organism evidence="2">
    <name type="scientific">uncultured Acetobacteraceae bacterium</name>
    <dbReference type="NCBI Taxonomy" id="169975"/>
    <lineage>
        <taxon>Bacteria</taxon>
        <taxon>Pseudomonadati</taxon>
        <taxon>Pseudomonadota</taxon>
        <taxon>Alphaproteobacteria</taxon>
        <taxon>Acetobacterales</taxon>
        <taxon>Acetobacteraceae</taxon>
        <taxon>environmental samples</taxon>
    </lineage>
</organism>
<feature type="non-terminal residue" evidence="2">
    <location>
        <position position="313"/>
    </location>
</feature>